<proteinExistence type="predicted"/>
<evidence type="ECO:0000313" key="1">
    <source>
        <dbReference type="EMBL" id="SJM92258.1"/>
    </source>
</evidence>
<dbReference type="Gene3D" id="2.60.34.30">
    <property type="entry name" value="Competence, DNA-entry nuclease inhibitor, ComJ"/>
    <property type="match status" value="1"/>
</dbReference>
<reference evidence="2" key="1">
    <citation type="submission" date="2017-02" db="EMBL/GenBank/DDBJ databases">
        <authorList>
            <person name="Daims H."/>
        </authorList>
    </citation>
    <scope>NUCLEOTIDE SEQUENCE [LARGE SCALE GENOMIC DNA]</scope>
</reference>
<dbReference type="InterPro" id="IPR020354">
    <property type="entry name" value="Competence_nuclease_inhibitor"/>
</dbReference>
<evidence type="ECO:0000313" key="2">
    <source>
        <dbReference type="Proteomes" id="UP000195442"/>
    </source>
</evidence>
<dbReference type="RefSeq" id="WP_087146892.1">
    <property type="nucleotide sequence ID" value="NZ_FUKJ01000178.1"/>
</dbReference>
<gene>
    <name evidence="1" type="ORF">CRENPOLYSF2_2590016</name>
</gene>
<accession>A0A1R4H7K6</accession>
<organism evidence="1 2">
    <name type="scientific">Crenothrix polyspora</name>
    <dbReference type="NCBI Taxonomy" id="360316"/>
    <lineage>
        <taxon>Bacteria</taxon>
        <taxon>Pseudomonadati</taxon>
        <taxon>Pseudomonadota</taxon>
        <taxon>Gammaproteobacteria</taxon>
        <taxon>Methylococcales</taxon>
        <taxon>Crenotrichaceae</taxon>
        <taxon>Crenothrix</taxon>
    </lineage>
</organism>
<sequence length="192" mass="21399">MKICTFQALSSSERTLTVYSPDLIGDNTCSDYTDESMRQGFSWRSGNVDFYTIDSWGMVIDVEVFLNESVQLSPDAVRAIQVPFTIGPQGVGFYCTATFIDVLGVVSKEDFGTVPCYLPIPPGEYALVFEQGFMPDWGADGYLGEDENNTTSMWGKLWFNLETNAEAKILVQDSGLRPIYPLNMDAEPISEY</sequence>
<keyword evidence="2" id="KW-1185">Reference proteome</keyword>
<protein>
    <submittedName>
        <fullName evidence="1">Uncharacterized protein</fullName>
    </submittedName>
</protein>
<dbReference type="EMBL" id="FUKJ01000178">
    <property type="protein sequence ID" value="SJM92258.1"/>
    <property type="molecule type" value="Genomic_DNA"/>
</dbReference>
<dbReference type="Proteomes" id="UP000195442">
    <property type="component" value="Unassembled WGS sequence"/>
</dbReference>
<dbReference type="AlphaFoldDB" id="A0A1R4H7K6"/>
<dbReference type="InterPro" id="IPR038691">
    <property type="entry name" value="ComJ_sf"/>
</dbReference>
<dbReference type="Pfam" id="PF11033">
    <property type="entry name" value="ComJ"/>
    <property type="match status" value="1"/>
</dbReference>
<name>A0A1R4H7K6_9GAMM</name>
<dbReference type="OrthoDB" id="9182344at2"/>